<organism evidence="10">
    <name type="scientific">Hydra vulgaris</name>
    <name type="common">Hydra</name>
    <name type="synonym">Hydra attenuata</name>
    <dbReference type="NCBI Taxonomy" id="6087"/>
    <lineage>
        <taxon>Eukaryota</taxon>
        <taxon>Metazoa</taxon>
        <taxon>Cnidaria</taxon>
        <taxon>Hydrozoa</taxon>
        <taxon>Hydroidolina</taxon>
        <taxon>Anthoathecata</taxon>
        <taxon>Aplanulata</taxon>
        <taxon>Hydridae</taxon>
        <taxon>Hydra</taxon>
    </lineage>
</organism>
<keyword evidence="3 8" id="KW-1133">Transmembrane helix</keyword>
<dbReference type="CDD" id="cd14969">
    <property type="entry name" value="7tmA_Opsins_type2_animals"/>
    <property type="match status" value="1"/>
</dbReference>
<evidence type="ECO:0000256" key="1">
    <source>
        <dbReference type="ARBA" id="ARBA00004141"/>
    </source>
</evidence>
<keyword evidence="7" id="KW-0807">Transducer</keyword>
<evidence type="ECO:0000256" key="3">
    <source>
        <dbReference type="ARBA" id="ARBA00022989"/>
    </source>
</evidence>
<protein>
    <submittedName>
        <fullName evidence="10 11">Opsin</fullName>
    </submittedName>
</protein>
<reference evidence="11" key="2">
    <citation type="journal article" date="2019" name="BMC Genomics">
        <title>Molecular evolution and expression of opsin genes in Hydra vulgaris.</title>
        <authorList>
            <person name="Macias-Munoz A."/>
            <person name="Murad R."/>
            <person name="Mortazavi A."/>
        </authorList>
    </citation>
    <scope>NUCLEOTIDE SEQUENCE</scope>
</reference>
<dbReference type="OMA" id="HVTVKHK"/>
<feature type="transmembrane region" description="Helical" evidence="8">
    <location>
        <begin position="170"/>
        <end position="193"/>
    </location>
</feature>
<evidence type="ECO:0000256" key="7">
    <source>
        <dbReference type="ARBA" id="ARBA00023224"/>
    </source>
</evidence>
<feature type="domain" description="G-protein coupled receptors family 1 profile" evidence="9">
    <location>
        <begin position="18"/>
        <end position="279"/>
    </location>
</feature>
<evidence type="ECO:0000256" key="6">
    <source>
        <dbReference type="ARBA" id="ARBA00023170"/>
    </source>
</evidence>
<reference evidence="10" key="1">
    <citation type="journal article" date="2013" name="Genome Biol. Evol.">
        <title>Punctuated emergences of genetic and phenotypic innovations in eumetazoan, bilaterian, euteleostome, and hominidae ancestors.</title>
        <authorList>
            <person name="Wenger Y."/>
            <person name="Galliot B."/>
        </authorList>
    </citation>
    <scope>NUCLEOTIDE SEQUENCE</scope>
    <source>
        <tissue evidence="10">Whole animals</tissue>
    </source>
</reference>
<feature type="non-terminal residue" evidence="10">
    <location>
        <position position="1"/>
    </location>
</feature>
<dbReference type="Pfam" id="PF00001">
    <property type="entry name" value="7tm_1"/>
    <property type="match status" value="1"/>
</dbReference>
<feature type="transmembrane region" description="Helical" evidence="8">
    <location>
        <begin position="262"/>
        <end position="282"/>
    </location>
</feature>
<feature type="transmembrane region" description="Helical" evidence="8">
    <location>
        <begin position="6"/>
        <end position="28"/>
    </location>
</feature>
<evidence type="ECO:0000256" key="5">
    <source>
        <dbReference type="ARBA" id="ARBA00023136"/>
    </source>
</evidence>
<feature type="transmembrane region" description="Helical" evidence="8">
    <location>
        <begin position="81"/>
        <end position="102"/>
    </location>
</feature>
<accession>T2MJ36</accession>
<dbReference type="AlphaFoldDB" id="T2MJ36"/>
<evidence type="ECO:0000313" key="10">
    <source>
        <dbReference type="EMBL" id="CDG72124.1"/>
    </source>
</evidence>
<dbReference type="EMBL" id="MN822250">
    <property type="protein sequence ID" value="QHF16570.1"/>
    <property type="molecule type" value="mRNA"/>
</dbReference>
<gene>
    <name evidence="10" type="primary">RRH</name>
    <name evidence="11" type="synonym">OpC1</name>
</gene>
<dbReference type="InterPro" id="IPR017452">
    <property type="entry name" value="GPCR_Rhodpsn_7TM"/>
</dbReference>
<proteinExistence type="evidence at transcript level"/>
<evidence type="ECO:0000313" key="11">
    <source>
        <dbReference type="EMBL" id="QHF16570.1"/>
    </source>
</evidence>
<dbReference type="EMBL" id="HAAD01005892">
    <property type="protein sequence ID" value="CDG72124.1"/>
    <property type="molecule type" value="mRNA"/>
</dbReference>
<evidence type="ECO:0000256" key="2">
    <source>
        <dbReference type="ARBA" id="ARBA00022692"/>
    </source>
</evidence>
<evidence type="ECO:0000256" key="8">
    <source>
        <dbReference type="SAM" id="Phobius"/>
    </source>
</evidence>
<name>T2MJ36_HYDVU</name>
<keyword evidence="5 8" id="KW-0472">Membrane</keyword>
<dbReference type="PRINTS" id="PR00237">
    <property type="entry name" value="GPCRRHODOPSN"/>
</dbReference>
<feature type="transmembrane region" description="Helical" evidence="8">
    <location>
        <begin position="226"/>
        <end position="250"/>
    </location>
</feature>
<dbReference type="GO" id="GO:0016020">
    <property type="term" value="C:membrane"/>
    <property type="evidence" value="ECO:0007669"/>
    <property type="project" value="UniProtKB-SubCell"/>
</dbReference>
<comment type="subcellular location">
    <subcellularLocation>
        <location evidence="1">Membrane</location>
        <topology evidence="1">Multi-pass membrane protein</topology>
    </subcellularLocation>
</comment>
<dbReference type="Gene3D" id="1.20.1070.10">
    <property type="entry name" value="Rhodopsin 7-helix transmembrane proteins"/>
    <property type="match status" value="1"/>
</dbReference>
<dbReference type="InterPro" id="IPR000276">
    <property type="entry name" value="GPCR_Rhodpsn"/>
</dbReference>
<feature type="transmembrane region" description="Helical" evidence="8">
    <location>
        <begin position="40"/>
        <end position="61"/>
    </location>
</feature>
<evidence type="ECO:0000256" key="4">
    <source>
        <dbReference type="ARBA" id="ARBA00023040"/>
    </source>
</evidence>
<keyword evidence="2 8" id="KW-0812">Transmembrane</keyword>
<keyword evidence="6 10" id="KW-0675">Receptor</keyword>
<feature type="transmembrane region" description="Helical" evidence="8">
    <location>
        <begin position="122"/>
        <end position="143"/>
    </location>
</feature>
<sequence length="327" mass="37460">MASVIILLSFLCGFSVVLNATVVLAIFLKRKSKGMRDIILMSLAICDGVQCTLGFPVELYGFSNLNSPLQNEYLCKANGFIVMYLALTAISHLVCLCVYRFLSIVYPLKIQKFFLDSRREALLFILFCWIYGFFWSVTPLLGWNEIIREKEDTHRCSINLNPEDNNKRSYLYSLMVFCYFIPLVIIIFCSLRVHFELSKMLKLCKHISGREASITKETYKLERQDFISISLIVSSFFIVWTPYTICVIFSSLRSSLPTGLLTYSALFAKSSTILNPVIYCLMYKEYRETLQSEYRKIFKSSVVAPFTERSQTAALSTLSSHGDASFT</sequence>
<dbReference type="SUPFAM" id="SSF81321">
    <property type="entry name" value="Family A G protein-coupled receptor-like"/>
    <property type="match status" value="1"/>
</dbReference>
<evidence type="ECO:0000259" key="9">
    <source>
        <dbReference type="PROSITE" id="PS50262"/>
    </source>
</evidence>
<dbReference type="OrthoDB" id="5949410at2759"/>
<dbReference type="InterPro" id="IPR050125">
    <property type="entry name" value="GPCR_opsins"/>
</dbReference>
<dbReference type="GO" id="GO:0004930">
    <property type="term" value="F:G protein-coupled receptor activity"/>
    <property type="evidence" value="ECO:0007669"/>
    <property type="project" value="UniProtKB-KW"/>
</dbReference>
<keyword evidence="4" id="KW-0297">G-protein coupled receptor</keyword>
<dbReference type="PROSITE" id="PS50262">
    <property type="entry name" value="G_PROTEIN_RECEP_F1_2"/>
    <property type="match status" value="1"/>
</dbReference>
<dbReference type="PANTHER" id="PTHR24240">
    <property type="entry name" value="OPSIN"/>
    <property type="match status" value="1"/>
</dbReference>